<proteinExistence type="predicted"/>
<dbReference type="Proteomes" id="UP001622690">
    <property type="component" value="Chromosome"/>
</dbReference>
<organism evidence="1 2">
    <name type="scientific">Streptomyces nigra</name>
    <dbReference type="NCBI Taxonomy" id="1827580"/>
    <lineage>
        <taxon>Bacteria</taxon>
        <taxon>Bacillati</taxon>
        <taxon>Actinomycetota</taxon>
        <taxon>Actinomycetes</taxon>
        <taxon>Kitasatosporales</taxon>
        <taxon>Streptomycetaceae</taxon>
        <taxon>Streptomyces</taxon>
    </lineage>
</organism>
<sequence length="124" mass="13694">MTVQPLRGTGSGLRLTDWLNIHDVHIDGPSDIRRLRTSGKVEKALTFKGRISDIADDHTEETFRRSYAHVTTLRVIAGQVITTAQQHWLSKALAGPVVLDQEQSLQDPDAEAVLGLSAQDIEQL</sequence>
<accession>A0ABZ1J7X6</accession>
<reference evidence="1 2" key="1">
    <citation type="submission" date="2022-10" db="EMBL/GenBank/DDBJ databases">
        <title>The complete genomes of actinobacterial strains from the NBC collection.</title>
        <authorList>
            <person name="Joergensen T.S."/>
            <person name="Alvarez Arevalo M."/>
            <person name="Sterndorff E.B."/>
            <person name="Faurdal D."/>
            <person name="Vuksanovic O."/>
            <person name="Mourched A.-S."/>
            <person name="Charusanti P."/>
            <person name="Shaw S."/>
            <person name="Blin K."/>
            <person name="Weber T."/>
        </authorList>
    </citation>
    <scope>NUCLEOTIDE SEQUENCE [LARGE SCALE GENOMIC DNA]</scope>
    <source>
        <strain evidence="1 2">NBC_00206</strain>
    </source>
</reference>
<name>A0ABZ1J7X6_9ACTN</name>
<dbReference type="RefSeq" id="WP_406261820.1">
    <property type="nucleotide sequence ID" value="NZ_CP108125.1"/>
</dbReference>
<dbReference type="EMBL" id="CP108125">
    <property type="protein sequence ID" value="WTO87407.1"/>
    <property type="molecule type" value="Genomic_DNA"/>
</dbReference>
<evidence type="ECO:0000313" key="2">
    <source>
        <dbReference type="Proteomes" id="UP001622690"/>
    </source>
</evidence>
<evidence type="ECO:0000313" key="1">
    <source>
        <dbReference type="EMBL" id="WTO87407.1"/>
    </source>
</evidence>
<gene>
    <name evidence="1" type="ORF">OHU27_35210</name>
</gene>
<protein>
    <submittedName>
        <fullName evidence="1">Uncharacterized protein</fullName>
    </submittedName>
</protein>
<keyword evidence="2" id="KW-1185">Reference proteome</keyword>